<feature type="compositionally biased region" description="Basic and acidic residues" evidence="1">
    <location>
        <begin position="85"/>
        <end position="99"/>
    </location>
</feature>
<proteinExistence type="predicted"/>
<evidence type="ECO:0008006" key="5">
    <source>
        <dbReference type="Google" id="ProtNLM"/>
    </source>
</evidence>
<comment type="caution">
    <text evidence="3">The sequence shown here is derived from an EMBL/GenBank/DDBJ whole genome shotgun (WGS) entry which is preliminary data.</text>
</comment>
<feature type="non-terminal residue" evidence="3">
    <location>
        <position position="1"/>
    </location>
</feature>
<accession>A0A8J2KE85</accession>
<protein>
    <recommendedName>
        <fullName evidence="5">RxLR effector protein</fullName>
    </recommendedName>
</protein>
<feature type="region of interest" description="Disordered" evidence="1">
    <location>
        <begin position="64"/>
        <end position="99"/>
    </location>
</feature>
<gene>
    <name evidence="3" type="ORF">AFUS01_LOCUS25753</name>
</gene>
<feature type="signal peptide" evidence="2">
    <location>
        <begin position="1"/>
        <end position="19"/>
    </location>
</feature>
<evidence type="ECO:0000256" key="1">
    <source>
        <dbReference type="SAM" id="MobiDB-lite"/>
    </source>
</evidence>
<name>A0A8J2KE85_9HEXA</name>
<dbReference type="EMBL" id="CAJVCH010334123">
    <property type="protein sequence ID" value="CAG7815048.1"/>
    <property type="molecule type" value="Genomic_DNA"/>
</dbReference>
<dbReference type="Proteomes" id="UP000708208">
    <property type="component" value="Unassembled WGS sequence"/>
</dbReference>
<keyword evidence="4" id="KW-1185">Reference proteome</keyword>
<keyword evidence="2" id="KW-0732">Signal</keyword>
<evidence type="ECO:0000256" key="2">
    <source>
        <dbReference type="SAM" id="SignalP"/>
    </source>
</evidence>
<organism evidence="3 4">
    <name type="scientific">Allacma fusca</name>
    <dbReference type="NCBI Taxonomy" id="39272"/>
    <lineage>
        <taxon>Eukaryota</taxon>
        <taxon>Metazoa</taxon>
        <taxon>Ecdysozoa</taxon>
        <taxon>Arthropoda</taxon>
        <taxon>Hexapoda</taxon>
        <taxon>Collembola</taxon>
        <taxon>Symphypleona</taxon>
        <taxon>Sminthuridae</taxon>
        <taxon>Allacma</taxon>
    </lineage>
</organism>
<sequence>MKFLFLVVFLMVCAVAAEALSQSKNNTTKVDTSGKRIVRAAPPKAALAESGVLKIKNETKRSLGKLVTPKASQNMSDVDLSSADGLDKASNETKNVREA</sequence>
<evidence type="ECO:0000313" key="3">
    <source>
        <dbReference type="EMBL" id="CAG7815048.1"/>
    </source>
</evidence>
<dbReference type="AlphaFoldDB" id="A0A8J2KE85"/>
<reference evidence="3" key="1">
    <citation type="submission" date="2021-06" db="EMBL/GenBank/DDBJ databases">
        <authorList>
            <person name="Hodson N. C."/>
            <person name="Mongue J. A."/>
            <person name="Jaron S. K."/>
        </authorList>
    </citation>
    <scope>NUCLEOTIDE SEQUENCE</scope>
</reference>
<feature type="chain" id="PRO_5035195798" description="RxLR effector protein" evidence="2">
    <location>
        <begin position="20"/>
        <end position="99"/>
    </location>
</feature>
<evidence type="ECO:0000313" key="4">
    <source>
        <dbReference type="Proteomes" id="UP000708208"/>
    </source>
</evidence>